<keyword evidence="1" id="KW-0732">Signal</keyword>
<dbReference type="AlphaFoldDB" id="A0A518DA44"/>
<keyword evidence="3" id="KW-1185">Reference proteome</keyword>
<feature type="chain" id="PRO_5021871251" description="Outer membrane lipoprotein-sorting protein" evidence="1">
    <location>
        <begin position="25"/>
        <end position="292"/>
    </location>
</feature>
<evidence type="ECO:0000313" key="2">
    <source>
        <dbReference type="EMBL" id="QDU88357.1"/>
    </source>
</evidence>
<dbReference type="KEGG" id="pnd:Pla175_17320"/>
<dbReference type="EMBL" id="CP036291">
    <property type="protein sequence ID" value="QDU88357.1"/>
    <property type="molecule type" value="Genomic_DNA"/>
</dbReference>
<dbReference type="InterPro" id="IPR011465">
    <property type="entry name" value="DUF1571"/>
</dbReference>
<reference evidence="2 3" key="1">
    <citation type="submission" date="2019-02" db="EMBL/GenBank/DDBJ databases">
        <title>Deep-cultivation of Planctomycetes and their phenomic and genomic characterization uncovers novel biology.</title>
        <authorList>
            <person name="Wiegand S."/>
            <person name="Jogler M."/>
            <person name="Boedeker C."/>
            <person name="Pinto D."/>
            <person name="Vollmers J."/>
            <person name="Rivas-Marin E."/>
            <person name="Kohn T."/>
            <person name="Peeters S.H."/>
            <person name="Heuer A."/>
            <person name="Rast P."/>
            <person name="Oberbeckmann S."/>
            <person name="Bunk B."/>
            <person name="Jeske O."/>
            <person name="Meyerdierks A."/>
            <person name="Storesund J.E."/>
            <person name="Kallscheuer N."/>
            <person name="Luecker S."/>
            <person name="Lage O.M."/>
            <person name="Pohl T."/>
            <person name="Merkel B.J."/>
            <person name="Hornburger P."/>
            <person name="Mueller R.-W."/>
            <person name="Bruemmer F."/>
            <person name="Labrenz M."/>
            <person name="Spormann A.M."/>
            <person name="Op den Camp H."/>
            <person name="Overmann J."/>
            <person name="Amann R."/>
            <person name="Jetten M.S.M."/>
            <person name="Mascher T."/>
            <person name="Medema M.H."/>
            <person name="Devos D.P."/>
            <person name="Kaster A.-K."/>
            <person name="Ovreas L."/>
            <person name="Rohde M."/>
            <person name="Galperin M.Y."/>
            <person name="Jogler C."/>
        </authorList>
    </citation>
    <scope>NUCLEOTIDE SEQUENCE [LARGE SCALE GENOMIC DNA]</scope>
    <source>
        <strain evidence="2 3">Pla175</strain>
    </source>
</reference>
<evidence type="ECO:0000256" key="1">
    <source>
        <dbReference type="SAM" id="SignalP"/>
    </source>
</evidence>
<proteinExistence type="predicted"/>
<evidence type="ECO:0000313" key="3">
    <source>
        <dbReference type="Proteomes" id="UP000317429"/>
    </source>
</evidence>
<protein>
    <recommendedName>
        <fullName evidence="4">Outer membrane lipoprotein-sorting protein</fullName>
    </recommendedName>
</protein>
<accession>A0A518DA44</accession>
<dbReference type="Pfam" id="PF07608">
    <property type="entry name" value="DUF1571"/>
    <property type="match status" value="1"/>
</dbReference>
<gene>
    <name evidence="2" type="ORF">Pla175_17320</name>
</gene>
<feature type="signal peptide" evidence="1">
    <location>
        <begin position="1"/>
        <end position="24"/>
    </location>
</feature>
<dbReference type="Proteomes" id="UP000317429">
    <property type="component" value="Chromosome"/>
</dbReference>
<organism evidence="2 3">
    <name type="scientific">Pirellulimonas nuda</name>
    <dbReference type="NCBI Taxonomy" id="2528009"/>
    <lineage>
        <taxon>Bacteria</taxon>
        <taxon>Pseudomonadati</taxon>
        <taxon>Planctomycetota</taxon>
        <taxon>Planctomycetia</taxon>
        <taxon>Pirellulales</taxon>
        <taxon>Lacipirellulaceae</taxon>
        <taxon>Pirellulimonas</taxon>
    </lineage>
</organism>
<sequence length="292" mass="32990" precursor="true">MRRSSLLMMACLLVALYCAPWASGQVVPATAESPLRPDGGAQEHPLTPVLALAERGLAELRENVRDYTCTVIRRERIGGDLRPYEFIDAKVREPRTGPDGAVLTPKSVYVNFLKPESLAGREALFVEGRDSNKMLVRRGGTRMAYVTTYLDPEAPIAMEVNRYPITEIGFARLVERLIEVCREDLKHDEVEVRYFDGAKIGDRVCTRITVEHPVPRDYFRYHRAVIFLDDERGLPLGYAAYNWPQTPDGKPMLTEEYIYTDVKLNVGLTDGDFDADNPAYGFIRRDTVVDAD</sequence>
<dbReference type="RefSeq" id="WP_197527351.1">
    <property type="nucleotide sequence ID" value="NZ_CP036291.1"/>
</dbReference>
<name>A0A518DA44_9BACT</name>
<evidence type="ECO:0008006" key="4">
    <source>
        <dbReference type="Google" id="ProtNLM"/>
    </source>
</evidence>